<evidence type="ECO:0000313" key="3">
    <source>
        <dbReference type="EMBL" id="PMD49032.1"/>
    </source>
</evidence>
<organism evidence="3 4">
    <name type="scientific">Hyaloscypha variabilis (strain UAMH 11265 / GT02V1 / F)</name>
    <name type="common">Meliniomyces variabilis</name>
    <dbReference type="NCBI Taxonomy" id="1149755"/>
    <lineage>
        <taxon>Eukaryota</taxon>
        <taxon>Fungi</taxon>
        <taxon>Dikarya</taxon>
        <taxon>Ascomycota</taxon>
        <taxon>Pezizomycotina</taxon>
        <taxon>Leotiomycetes</taxon>
        <taxon>Helotiales</taxon>
        <taxon>Hyaloscyphaceae</taxon>
        <taxon>Hyaloscypha</taxon>
        <taxon>Hyaloscypha variabilis</taxon>
    </lineage>
</organism>
<dbReference type="InterPro" id="IPR011008">
    <property type="entry name" value="Dimeric_a/b-barrel"/>
</dbReference>
<keyword evidence="4" id="KW-1185">Reference proteome</keyword>
<proteinExistence type="predicted"/>
<dbReference type="OrthoDB" id="42919at2759"/>
<dbReference type="SUPFAM" id="SSF54909">
    <property type="entry name" value="Dimeric alpha+beta barrel"/>
    <property type="match status" value="1"/>
</dbReference>
<dbReference type="InterPro" id="IPR013097">
    <property type="entry name" value="Dabb"/>
</dbReference>
<dbReference type="SMART" id="SM00886">
    <property type="entry name" value="Dabb"/>
    <property type="match status" value="1"/>
</dbReference>
<accession>A0A2J6SE51</accession>
<dbReference type="EMBL" id="KZ613937">
    <property type="protein sequence ID" value="PMD49032.1"/>
    <property type="molecule type" value="Genomic_DNA"/>
</dbReference>
<gene>
    <name evidence="3" type="ORF">L207DRAFT_575675</name>
</gene>
<reference evidence="3 4" key="1">
    <citation type="submission" date="2016-04" db="EMBL/GenBank/DDBJ databases">
        <title>A degradative enzymes factory behind the ericoid mycorrhizal symbiosis.</title>
        <authorList>
            <consortium name="DOE Joint Genome Institute"/>
            <person name="Martino E."/>
            <person name="Morin E."/>
            <person name="Grelet G."/>
            <person name="Kuo A."/>
            <person name="Kohler A."/>
            <person name="Daghino S."/>
            <person name="Barry K."/>
            <person name="Choi C."/>
            <person name="Cichocki N."/>
            <person name="Clum A."/>
            <person name="Copeland A."/>
            <person name="Hainaut M."/>
            <person name="Haridas S."/>
            <person name="Labutti K."/>
            <person name="Lindquist E."/>
            <person name="Lipzen A."/>
            <person name="Khouja H.-R."/>
            <person name="Murat C."/>
            <person name="Ohm R."/>
            <person name="Olson A."/>
            <person name="Spatafora J."/>
            <person name="Veneault-Fourrey C."/>
            <person name="Henrissat B."/>
            <person name="Grigoriev I."/>
            <person name="Martin F."/>
            <person name="Perotto S."/>
        </authorList>
    </citation>
    <scope>NUCLEOTIDE SEQUENCE [LARGE SCALE GENOMIC DNA]</scope>
    <source>
        <strain evidence="3 4">F</strain>
    </source>
</reference>
<dbReference type="Proteomes" id="UP000235786">
    <property type="component" value="Unassembled WGS sequence"/>
</dbReference>
<dbReference type="STRING" id="1149755.A0A2J6SE51"/>
<dbReference type="Gene3D" id="3.30.70.100">
    <property type="match status" value="1"/>
</dbReference>
<dbReference type="AlphaFoldDB" id="A0A2J6SE51"/>
<protein>
    <submittedName>
        <fullName evidence="3">Stress responsive A/B barrel domain protein</fullName>
    </submittedName>
</protein>
<dbReference type="PROSITE" id="PS51502">
    <property type="entry name" value="S_R_A_B_BARREL"/>
    <property type="match status" value="1"/>
</dbReference>
<dbReference type="PANTHER" id="PTHR33178">
    <property type="match status" value="1"/>
</dbReference>
<feature type="domain" description="Stress-response A/B barrel" evidence="2">
    <location>
        <begin position="3"/>
        <end position="96"/>
    </location>
</feature>
<name>A0A2J6SE51_HYAVF</name>
<dbReference type="InterPro" id="IPR044662">
    <property type="entry name" value="HS1/DABB1-like"/>
</dbReference>
<dbReference type="Pfam" id="PF07876">
    <property type="entry name" value="Dabb"/>
    <property type="match status" value="1"/>
</dbReference>
<comment type="subunit">
    <text evidence="1">Homodimer.</text>
</comment>
<evidence type="ECO:0000259" key="2">
    <source>
        <dbReference type="PROSITE" id="PS51502"/>
    </source>
</evidence>
<evidence type="ECO:0000256" key="1">
    <source>
        <dbReference type="ARBA" id="ARBA00011738"/>
    </source>
</evidence>
<evidence type="ECO:0000313" key="4">
    <source>
        <dbReference type="Proteomes" id="UP000235786"/>
    </source>
</evidence>
<dbReference type="PANTHER" id="PTHR33178:SF10">
    <property type="entry name" value="STRESS-RESPONSE A_B BARREL DOMAIN-CONTAINING PROTEIN"/>
    <property type="match status" value="1"/>
</dbReference>
<sequence length="99" mass="10813">MPVVRIILFKTKAGATEEQKNAFIDGSKALRGVVPGLLSLEIGPSIDMARAKGYDMGIVLVLESPAHIKIFAEHPAHLRLHDMREAISEDSLAFMLETS</sequence>